<name>A0A844K9X5_9FIRM</name>
<dbReference type="Proteomes" id="UP000448177">
    <property type="component" value="Unassembled WGS sequence"/>
</dbReference>
<evidence type="ECO:0000313" key="2">
    <source>
        <dbReference type="Proteomes" id="UP000448177"/>
    </source>
</evidence>
<dbReference type="RefSeq" id="WP_155203197.1">
    <property type="nucleotide sequence ID" value="NZ_WNAF01000001.1"/>
</dbReference>
<comment type="caution">
    <text evidence="1">The sequence shown here is derived from an EMBL/GenBank/DDBJ whole genome shotgun (WGS) entry which is preliminary data.</text>
</comment>
<proteinExistence type="predicted"/>
<gene>
    <name evidence="1" type="ORF">GMD21_01665</name>
</gene>
<protein>
    <submittedName>
        <fullName evidence="1">Uncharacterized protein</fullName>
    </submittedName>
</protein>
<accession>A0A844K9X5</accession>
<dbReference type="EMBL" id="WNAF01000001">
    <property type="protein sequence ID" value="MTR75412.1"/>
    <property type="molecule type" value="Genomic_DNA"/>
</dbReference>
<evidence type="ECO:0000313" key="1">
    <source>
        <dbReference type="EMBL" id="MTR75412.1"/>
    </source>
</evidence>
<keyword evidence="2" id="KW-1185">Reference proteome</keyword>
<organism evidence="1 2">
    <name type="scientific">Mediterraneibacter faecis</name>
    <dbReference type="NCBI Taxonomy" id="592978"/>
    <lineage>
        <taxon>Bacteria</taxon>
        <taxon>Bacillati</taxon>
        <taxon>Bacillota</taxon>
        <taxon>Clostridia</taxon>
        <taxon>Lachnospirales</taxon>
        <taxon>Lachnospiraceae</taxon>
        <taxon>Mediterraneibacter</taxon>
    </lineage>
</organism>
<sequence>MAENHFHLAGSTKVFELNWICLMNLIEGRLHDFKKIKSGMQRYQIDRPDLSVKNEDLYSICQKGALLRCYLFAVLKGNGYLKERLSVMLMY</sequence>
<dbReference type="AlphaFoldDB" id="A0A844K9X5"/>
<reference evidence="1 2" key="1">
    <citation type="journal article" date="2019" name="Nat. Med.">
        <title>A library of human gut bacterial isolates paired with longitudinal multiomics data enables mechanistic microbiome research.</title>
        <authorList>
            <person name="Poyet M."/>
            <person name="Groussin M."/>
            <person name="Gibbons S.M."/>
            <person name="Avila-Pacheco J."/>
            <person name="Jiang X."/>
            <person name="Kearney S.M."/>
            <person name="Perrotta A.R."/>
            <person name="Berdy B."/>
            <person name="Zhao S."/>
            <person name="Lieberman T.D."/>
            <person name="Swanson P.K."/>
            <person name="Smith M."/>
            <person name="Roesemann S."/>
            <person name="Alexander J.E."/>
            <person name="Rich S.A."/>
            <person name="Livny J."/>
            <person name="Vlamakis H."/>
            <person name="Clish C."/>
            <person name="Bullock K."/>
            <person name="Deik A."/>
            <person name="Scott J."/>
            <person name="Pierce K.A."/>
            <person name="Xavier R.J."/>
            <person name="Alm E.J."/>
        </authorList>
    </citation>
    <scope>NUCLEOTIDE SEQUENCE [LARGE SCALE GENOMIC DNA]</scope>
    <source>
        <strain evidence="1 2">BIOML-A1</strain>
    </source>
</reference>